<feature type="transmembrane region" description="Helical" evidence="2">
    <location>
        <begin position="135"/>
        <end position="157"/>
    </location>
</feature>
<protein>
    <submittedName>
        <fullName evidence="3">Inorganic phosphate transport protein PHO88</fullName>
    </submittedName>
</protein>
<dbReference type="PANTHER" id="PTHR28112">
    <property type="entry name" value="SRP-INDEPENDENT TARGETING PROTEIN 3"/>
    <property type="match status" value="1"/>
</dbReference>
<dbReference type="GO" id="GO:0005783">
    <property type="term" value="C:endoplasmic reticulum"/>
    <property type="evidence" value="ECO:0007669"/>
    <property type="project" value="InterPro"/>
</dbReference>
<keyword evidence="2" id="KW-0812">Transmembrane</keyword>
<feature type="region of interest" description="Disordered" evidence="1">
    <location>
        <begin position="191"/>
        <end position="210"/>
    </location>
</feature>
<keyword evidence="2" id="KW-0472">Membrane</keyword>
<proteinExistence type="predicted"/>
<accession>A0A0A9XJK8</accession>
<keyword evidence="2" id="KW-1133">Transmembrane helix</keyword>
<dbReference type="GO" id="GO:0005739">
    <property type="term" value="C:mitochondrion"/>
    <property type="evidence" value="ECO:0007669"/>
    <property type="project" value="TreeGrafter"/>
</dbReference>
<evidence type="ECO:0000256" key="1">
    <source>
        <dbReference type="SAM" id="MobiDB-lite"/>
    </source>
</evidence>
<reference evidence="3" key="1">
    <citation type="journal article" date="2014" name="PLoS ONE">
        <title>Transcriptome-Based Identification of ABC Transporters in the Western Tarnished Plant Bug Lygus hesperus.</title>
        <authorList>
            <person name="Hull J.J."/>
            <person name="Chaney K."/>
            <person name="Geib S.M."/>
            <person name="Fabrick J.A."/>
            <person name="Brent C.S."/>
            <person name="Walsh D."/>
            <person name="Lavine L.C."/>
        </authorList>
    </citation>
    <scope>NUCLEOTIDE SEQUENCE</scope>
</reference>
<name>A0A0A9XJK8_LYGHE</name>
<evidence type="ECO:0000256" key="2">
    <source>
        <dbReference type="SAM" id="Phobius"/>
    </source>
</evidence>
<dbReference type="GO" id="GO:0045047">
    <property type="term" value="P:protein targeting to ER"/>
    <property type="evidence" value="ECO:0007669"/>
    <property type="project" value="InterPro"/>
</dbReference>
<dbReference type="EMBL" id="GBHO01026314">
    <property type="protein sequence ID" value="JAG17290.1"/>
    <property type="molecule type" value="Transcribed_RNA"/>
</dbReference>
<reference evidence="3" key="2">
    <citation type="submission" date="2014-07" db="EMBL/GenBank/DDBJ databases">
        <authorList>
            <person name="Hull J."/>
        </authorList>
    </citation>
    <scope>NUCLEOTIDE SEQUENCE</scope>
</reference>
<feature type="transmembrane region" description="Helical" evidence="2">
    <location>
        <begin position="111"/>
        <end position="129"/>
    </location>
</feature>
<feature type="transmembrane region" description="Helical" evidence="2">
    <location>
        <begin position="20"/>
        <end position="38"/>
    </location>
</feature>
<sequence>SKVKKLRIMSNAIQQPEFNLSMLTGFIPLAIVFILPRVGVDVKNPDIAIFLRLIFGAYMLLSLFVYKSLIMKRVEERREELTSKTVIYINESGDVSESSFYDYDTEQINKAVKALFMSGLISGAIHFIFNINQGLAVVPITGVIALLTSPLVKMYIFNDQTIVRPFKENKSSLLSSFFNVEDDSEKKISEYKKLKSQERNQEGSDTSKTK</sequence>
<dbReference type="InterPro" id="IPR012098">
    <property type="entry name" value="SND3_fun"/>
</dbReference>
<feature type="transmembrane region" description="Helical" evidence="2">
    <location>
        <begin position="50"/>
        <end position="69"/>
    </location>
</feature>
<feature type="non-terminal residue" evidence="3">
    <location>
        <position position="1"/>
    </location>
</feature>
<organism evidence="3">
    <name type="scientific">Lygus hesperus</name>
    <name type="common">Western plant bug</name>
    <dbReference type="NCBI Taxonomy" id="30085"/>
    <lineage>
        <taxon>Eukaryota</taxon>
        <taxon>Metazoa</taxon>
        <taxon>Ecdysozoa</taxon>
        <taxon>Arthropoda</taxon>
        <taxon>Hexapoda</taxon>
        <taxon>Insecta</taxon>
        <taxon>Pterygota</taxon>
        <taxon>Neoptera</taxon>
        <taxon>Paraneoptera</taxon>
        <taxon>Hemiptera</taxon>
        <taxon>Heteroptera</taxon>
        <taxon>Panheteroptera</taxon>
        <taxon>Cimicomorpha</taxon>
        <taxon>Miridae</taxon>
        <taxon>Mirini</taxon>
        <taxon>Lygus</taxon>
    </lineage>
</organism>
<gene>
    <name evidence="3" type="primary">PHO88</name>
    <name evidence="3" type="ORF">CM83_11396</name>
</gene>
<dbReference type="AlphaFoldDB" id="A0A0A9XJK8"/>
<evidence type="ECO:0000313" key="3">
    <source>
        <dbReference type="EMBL" id="JAG17290.1"/>
    </source>
</evidence>
<dbReference type="Pfam" id="PF10032">
    <property type="entry name" value="Pho88"/>
    <property type="match status" value="1"/>
</dbReference>
<dbReference type="PANTHER" id="PTHR28112:SF1">
    <property type="entry name" value="SRP-INDEPENDENT TARGETING PROTEIN 3"/>
    <property type="match status" value="1"/>
</dbReference>